<evidence type="ECO:0000313" key="2">
    <source>
        <dbReference type="EMBL" id="QPG73591.1"/>
    </source>
</evidence>
<dbReference type="InterPro" id="IPR040410">
    <property type="entry name" value="UPF0658_Golgi"/>
</dbReference>
<dbReference type="AlphaFoldDB" id="A0A875RWG1"/>
<organism evidence="2 3">
    <name type="scientific">Eeniella nana</name>
    <name type="common">Yeast</name>
    <name type="synonym">Brettanomyces nanus</name>
    <dbReference type="NCBI Taxonomy" id="13502"/>
    <lineage>
        <taxon>Eukaryota</taxon>
        <taxon>Fungi</taxon>
        <taxon>Dikarya</taxon>
        <taxon>Ascomycota</taxon>
        <taxon>Saccharomycotina</taxon>
        <taxon>Pichiomycetes</taxon>
        <taxon>Pichiales</taxon>
        <taxon>Pichiaceae</taxon>
        <taxon>Brettanomyces</taxon>
    </lineage>
</organism>
<accession>A0A875RWG1</accession>
<dbReference type="PANTHER" id="PTHR34391:SF1">
    <property type="entry name" value="UPF0658 GOLGI APPARATUS MEMBRANE PROTEIN C1952.10C-RELATED"/>
    <property type="match status" value="1"/>
</dbReference>
<dbReference type="GeneID" id="62194304"/>
<proteinExistence type="predicted"/>
<keyword evidence="1" id="KW-1133">Transmembrane helix</keyword>
<sequence length="262" mass="30397">MAKNAVATYLALYIYAEIYQVIFTVIILYTKNIYHLISYLIFLCAMAVYSGIQFYELKNTLFFGLLYSSWERFCKAFSIIVIVLSCIVCLVQAVNVWKMRIQFLKATGEKVSNNPKLIRADIIFNLHRNALIIAAFFFPAFTLQFAVIVLDKTDPEFVITIVILGLSYLVLILADYCAARKYSWGLYAVLLAYMGAMSYLAFKIYRMFTWYSMIPGRRSLIAFDIFCIILLIWMSLLTVLVKWNFNSLKRVNRQESDDNDDI</sequence>
<dbReference type="RefSeq" id="XP_038777156.1">
    <property type="nucleotide sequence ID" value="XM_038921228.1"/>
</dbReference>
<feature type="transmembrane region" description="Helical" evidence="1">
    <location>
        <begin position="186"/>
        <end position="208"/>
    </location>
</feature>
<feature type="transmembrane region" description="Helical" evidence="1">
    <location>
        <begin position="220"/>
        <end position="241"/>
    </location>
</feature>
<dbReference type="GO" id="GO:0005794">
    <property type="term" value="C:Golgi apparatus"/>
    <property type="evidence" value="ECO:0007669"/>
    <property type="project" value="TreeGrafter"/>
</dbReference>
<feature type="transmembrane region" description="Helical" evidence="1">
    <location>
        <begin position="36"/>
        <end position="55"/>
    </location>
</feature>
<feature type="transmembrane region" description="Helical" evidence="1">
    <location>
        <begin position="156"/>
        <end position="174"/>
    </location>
</feature>
<dbReference type="Proteomes" id="UP000662931">
    <property type="component" value="Chromosome 1"/>
</dbReference>
<protein>
    <submittedName>
        <fullName evidence="2">Uncharacterized protein</fullName>
    </submittedName>
</protein>
<feature type="transmembrane region" description="Helical" evidence="1">
    <location>
        <begin position="129"/>
        <end position="150"/>
    </location>
</feature>
<name>A0A875RWG1_EENNA</name>
<keyword evidence="1" id="KW-0812">Transmembrane</keyword>
<dbReference type="KEGG" id="bnn:FOA43_000903"/>
<feature type="transmembrane region" description="Helical" evidence="1">
    <location>
        <begin position="6"/>
        <end position="29"/>
    </location>
</feature>
<evidence type="ECO:0000256" key="1">
    <source>
        <dbReference type="SAM" id="Phobius"/>
    </source>
</evidence>
<dbReference type="PANTHER" id="PTHR34391">
    <property type="entry name" value="UPF0658 GOLGI APPARATUS MEMBRANE PROTEIN C1952.10C-RELATED"/>
    <property type="match status" value="1"/>
</dbReference>
<dbReference type="OrthoDB" id="2448307at2759"/>
<reference evidence="2" key="1">
    <citation type="submission" date="2020-10" db="EMBL/GenBank/DDBJ databases">
        <authorList>
            <person name="Roach M.J.R."/>
        </authorList>
    </citation>
    <scope>NUCLEOTIDE SEQUENCE</scope>
    <source>
        <strain evidence="2">CBS 1945</strain>
    </source>
</reference>
<keyword evidence="1" id="KW-0472">Membrane</keyword>
<dbReference type="EMBL" id="CP064812">
    <property type="protein sequence ID" value="QPG73591.1"/>
    <property type="molecule type" value="Genomic_DNA"/>
</dbReference>
<evidence type="ECO:0000313" key="3">
    <source>
        <dbReference type="Proteomes" id="UP000662931"/>
    </source>
</evidence>
<feature type="transmembrane region" description="Helical" evidence="1">
    <location>
        <begin position="75"/>
        <end position="97"/>
    </location>
</feature>
<gene>
    <name evidence="2" type="ORF">FOA43_000903</name>
</gene>
<keyword evidence="3" id="KW-1185">Reference proteome</keyword>